<evidence type="ECO:0000313" key="2">
    <source>
        <dbReference type="Proteomes" id="UP000887013"/>
    </source>
</evidence>
<accession>A0A8X6P776</accession>
<evidence type="ECO:0000313" key="1">
    <source>
        <dbReference type="EMBL" id="GFT49836.1"/>
    </source>
</evidence>
<protein>
    <submittedName>
        <fullName evidence="1">Uncharacterized protein</fullName>
    </submittedName>
</protein>
<name>A0A8X6P776_NEPPI</name>
<proteinExistence type="predicted"/>
<keyword evidence="2" id="KW-1185">Reference proteome</keyword>
<dbReference type="AlphaFoldDB" id="A0A8X6P776"/>
<gene>
    <name evidence="1" type="ORF">NPIL_519031</name>
</gene>
<comment type="caution">
    <text evidence="1">The sequence shown here is derived from an EMBL/GenBank/DDBJ whole genome shotgun (WGS) entry which is preliminary data.</text>
</comment>
<sequence length="101" mass="11482">MQFTPVFPTVLEVFIISDRADMNLMYSVANGNIRETFQICEECFPNTSMFDQLHRQVGTNGLFITSSAVSGRSRIERYASLEETIVKFVDSPQVQQLLNVL</sequence>
<dbReference type="EMBL" id="BMAW01065306">
    <property type="protein sequence ID" value="GFT49836.1"/>
    <property type="molecule type" value="Genomic_DNA"/>
</dbReference>
<reference evidence="1" key="1">
    <citation type="submission" date="2020-08" db="EMBL/GenBank/DDBJ databases">
        <title>Multicomponent nature underlies the extraordinary mechanical properties of spider dragline silk.</title>
        <authorList>
            <person name="Kono N."/>
            <person name="Nakamura H."/>
            <person name="Mori M."/>
            <person name="Yoshida Y."/>
            <person name="Ohtoshi R."/>
            <person name="Malay A.D."/>
            <person name="Moran D.A.P."/>
            <person name="Tomita M."/>
            <person name="Numata K."/>
            <person name="Arakawa K."/>
        </authorList>
    </citation>
    <scope>NUCLEOTIDE SEQUENCE</scope>
</reference>
<organism evidence="1 2">
    <name type="scientific">Nephila pilipes</name>
    <name type="common">Giant wood spider</name>
    <name type="synonym">Nephila maculata</name>
    <dbReference type="NCBI Taxonomy" id="299642"/>
    <lineage>
        <taxon>Eukaryota</taxon>
        <taxon>Metazoa</taxon>
        <taxon>Ecdysozoa</taxon>
        <taxon>Arthropoda</taxon>
        <taxon>Chelicerata</taxon>
        <taxon>Arachnida</taxon>
        <taxon>Araneae</taxon>
        <taxon>Araneomorphae</taxon>
        <taxon>Entelegynae</taxon>
        <taxon>Araneoidea</taxon>
        <taxon>Nephilidae</taxon>
        <taxon>Nephila</taxon>
    </lineage>
</organism>
<dbReference type="Proteomes" id="UP000887013">
    <property type="component" value="Unassembled WGS sequence"/>
</dbReference>